<dbReference type="Proteomes" id="UP000247075">
    <property type="component" value="Segment"/>
</dbReference>
<dbReference type="GeneID" id="55608270"/>
<evidence type="ECO:0000313" key="1">
    <source>
        <dbReference type="EMBL" id="AWN05110.1"/>
    </source>
</evidence>
<gene>
    <name evidence="1" type="primary">8</name>
    <name evidence="1" type="ORF">SEA_FLOWERPOWER_8</name>
</gene>
<sequence>MAELDYKYGGQWFDDMGALALAFGDAPVMGISLARSGVSRDQANDMAKNLLNSGITPYDDEGLAELPDPGIGEISGGY</sequence>
<evidence type="ECO:0000313" key="2">
    <source>
        <dbReference type="Proteomes" id="UP000247075"/>
    </source>
</evidence>
<protein>
    <submittedName>
        <fullName evidence="1">Uncharacterized protein</fullName>
    </submittedName>
</protein>
<reference evidence="1 2" key="1">
    <citation type="submission" date="2018-04" db="EMBL/GenBank/DDBJ databases">
        <authorList>
            <person name="Richter O.R."/>
            <person name="Sprando J."/>
            <person name="Abi J.R."/>
            <person name="Abidin Z.U."/>
            <person name="Aboumatar N."/>
            <person name="Aguilar F.A."/>
            <person name="Ahmed M."/>
            <person name="Aklilu M."/>
            <person name="Ali S.Z."/>
            <person name="Araia S."/>
            <person name="Asbury H."/>
            <person name="Atkinson A.N."/>
            <person name="Azam A.M."/>
            <person name="Bell J.L."/>
            <person name="Bhagat S."/>
            <person name="Bhatti J.A."/>
            <person name="Bhavsar J."/>
            <person name="Blocker D."/>
            <person name="Bonhomme B."/>
            <person name="Buker C.Y."/>
            <person name="Burnett T.D."/>
            <person name="Campbell R.L."/>
            <person name="Campbell S.M."/>
            <person name="Carinugan C.L."/>
            <person name="Chan P.R."/>
            <person name="Chen S."/>
            <person name="Dahne M."/>
            <person name="Dang V.Q."/>
            <person name="Ding J.R."/>
            <person name="Dunn G.L."/>
            <person name="Flores O.S."/>
            <person name="Frank D.N."/>
            <person name="Gonzalez N."/>
            <person name="Goryunova E."/>
            <person name="Hoang T."/>
            <person name="Hollenhorst D."/>
            <person name="Hora A.B."/>
            <person name="Hutchison A.S."/>
            <person name="Huynh A."/>
            <person name="Jani A."/>
            <person name="Jawed T."/>
            <person name="Jeffries M.J."/>
            <person name="Jian G.M."/>
            <person name="Joshi C."/>
            <person name="Kallab S."/>
            <person name="Kang L."/>
            <person name="Khan A."/>
            <person name="Klontz C.M."/>
            <person name="Koert M."/>
            <person name="Lagasca A."/>
            <person name="Lakhani A."/>
            <person name="Larsen A."/>
            <person name="Le A."/>
            <person name="Lee D.Y."/>
            <person name="Lembirik S."/>
            <person name="Lenus S."/>
            <person name="Lesniewski A.M."/>
            <person name="Lu W."/>
            <person name="Mamarakhimova Z."/>
            <person name="Mason S."/>
            <person name="Mathew L.K."/>
            <person name="Mattson C.L."/>
            <person name="Mian U.H."/>
            <person name="Morcos G.S."/>
            <person name="Muhler C.W."/>
            <person name="Naeem N.-U.-A."/>
            <person name="Namagiri S."/>
            <person name="Nassehi T."/>
            <person name="Nazarian M."/>
            <person name="Neal R.A."/>
            <person name="Negash K."/>
            <person name="Ngaleu B.J."/>
            <person name="Nguyen B.T."/>
            <person name="Nguyen K.V."/>
            <person name="Odili J.C."/>
            <person name="Ogletree A."/>
            <person name="Okojie E."/>
            <person name="Olajide T.E."/>
            <person name="Onwukwe C.S."/>
            <person name="Ozako O."/>
            <person name="Pakala M."/>
            <person name="Patel P."/>
            <person name="Patel H.J."/>
            <person name="Patel R."/>
            <person name="Paudel H."/>
            <person name="Pikounis A.J."/>
            <person name="Qazi M.A."/>
            <person name="Quiroz J.N."/>
            <person name="Ramachandran P.N."/>
            <person name="Rashford R.L."/>
            <person name="Rivera J."/>
            <person name="Romero F.D."/>
            <person name="Saba P.A."/>
            <person name="Sabu R.L."/>
            <person name="Saeed O.S."/>
            <person name="Saraf S."/>
            <person name="Scarano A.L."/>
            <person name="Sciandra C."/>
            <person name="Shakarov P."/>
            <person name="Sharma A."/>
            <person name="Singh K."/>
            <person name="Singh S."/>
            <person name="Spindler S.E."/>
            <person name="Szymanik K.H."/>
            <person name="Tahir M."/>
            <person name="Tchuinte L.U."/>
            <person name="Thakkar V."/>
            <person name="Tombo Z.B."/>
            <person name="Touma A."/>
            <person name="Tran J.N."/>
            <person name="Tran N."/>
            <person name="Truong D.H."/>
            <person name="Turner M.D."/>
            <person name="Vidmar M."/>
            <person name="Vuong K."/>
            <person name="Wilson B."/>
            <person name="Xie C.L."/>
            <person name="Yasinova A.G."/>
            <person name="Yu A.M."/>
            <person name="Zolnerowich N."/>
            <person name="Cortez R."/>
            <person name="Greis H.L."/>
            <person name="Lee M."/>
            <person name="Mantzavinos A."/>
            <person name="Mohamed I.R."/>
            <person name="Patel P."/>
            <person name="Puglisi K.M."/>
            <person name="Bhattacharya M."/>
            <person name="Correa-Mendez M."/>
            <person name="Fabian M."/>
            <person name="Reger N."/>
            <person name="Tran K."/>
            <person name="Erill I."/>
            <person name="Caruso S.M."/>
            <person name="Garlena R.A."/>
            <person name="Russell D.A."/>
            <person name="Pope W.H."/>
            <person name="Jacobs-Sera D."/>
            <person name="Hatfull G.F."/>
        </authorList>
    </citation>
    <scope>NUCLEOTIDE SEQUENCE [LARGE SCALE GENOMIC DNA]</scope>
</reference>
<dbReference type="EMBL" id="MH155868">
    <property type="protein sequence ID" value="AWN05110.1"/>
    <property type="molecule type" value="Genomic_DNA"/>
</dbReference>
<organism evidence="1 2">
    <name type="scientific">Streptomyces phage FlowerPower</name>
    <dbReference type="NCBI Taxonomy" id="2182408"/>
    <lineage>
        <taxon>Viruses</taxon>
        <taxon>Duplodnaviria</taxon>
        <taxon>Heunggongvirae</taxon>
        <taxon>Uroviricota</taxon>
        <taxon>Caudoviricetes</taxon>
        <taxon>Beephvirinae</taxon>
        <taxon>Flowerpowervirus</taxon>
        <taxon>Flowerpowervirus flowerpower</taxon>
    </lineage>
</organism>
<dbReference type="KEGG" id="vg:55608270"/>
<name>A0A2U8UNE7_9CAUD</name>
<accession>A0A2U8UNE7</accession>
<proteinExistence type="predicted"/>
<dbReference type="RefSeq" id="YP_009838065.1">
    <property type="nucleotide sequence ID" value="NC_048706.1"/>
</dbReference>
<keyword evidence="2" id="KW-1185">Reference proteome</keyword>